<protein>
    <submittedName>
        <fullName evidence="1">Uncharacterized protein</fullName>
    </submittedName>
</protein>
<name>A0A0E9VMF9_ANGAN</name>
<sequence length="103" mass="10967">MPLGFQMFSVHLPDAHALGAVAVQVTHGVQAHITETLNDKSLVREAGGEAQLAHVRRLVDEVLDAVENPATGGRDPAVDPSWLMGLPVTQAWALISLWAIVLA</sequence>
<accession>A0A0E9VMF9</accession>
<organism evidence="1">
    <name type="scientific">Anguilla anguilla</name>
    <name type="common">European freshwater eel</name>
    <name type="synonym">Muraena anguilla</name>
    <dbReference type="NCBI Taxonomy" id="7936"/>
    <lineage>
        <taxon>Eukaryota</taxon>
        <taxon>Metazoa</taxon>
        <taxon>Chordata</taxon>
        <taxon>Craniata</taxon>
        <taxon>Vertebrata</taxon>
        <taxon>Euteleostomi</taxon>
        <taxon>Actinopterygii</taxon>
        <taxon>Neopterygii</taxon>
        <taxon>Teleostei</taxon>
        <taxon>Anguilliformes</taxon>
        <taxon>Anguillidae</taxon>
        <taxon>Anguilla</taxon>
    </lineage>
</organism>
<dbReference type="EMBL" id="GBXM01029350">
    <property type="protein sequence ID" value="JAH79227.1"/>
    <property type="molecule type" value="Transcribed_RNA"/>
</dbReference>
<proteinExistence type="predicted"/>
<reference evidence="1" key="1">
    <citation type="submission" date="2014-11" db="EMBL/GenBank/DDBJ databases">
        <authorList>
            <person name="Amaro Gonzalez C."/>
        </authorList>
    </citation>
    <scope>NUCLEOTIDE SEQUENCE</scope>
</reference>
<dbReference type="AlphaFoldDB" id="A0A0E9VMF9"/>
<reference evidence="1" key="2">
    <citation type="journal article" date="2015" name="Fish Shellfish Immunol.">
        <title>Early steps in the European eel (Anguilla anguilla)-Vibrio vulnificus interaction in the gills: Role of the RtxA13 toxin.</title>
        <authorList>
            <person name="Callol A."/>
            <person name="Pajuelo D."/>
            <person name="Ebbesson L."/>
            <person name="Teles M."/>
            <person name="MacKenzie S."/>
            <person name="Amaro C."/>
        </authorList>
    </citation>
    <scope>NUCLEOTIDE SEQUENCE</scope>
</reference>
<evidence type="ECO:0000313" key="1">
    <source>
        <dbReference type="EMBL" id="JAH79227.1"/>
    </source>
</evidence>